<proteinExistence type="predicted"/>
<dbReference type="SUPFAM" id="SSF52047">
    <property type="entry name" value="RNI-like"/>
    <property type="match status" value="1"/>
</dbReference>
<name>A0A9P5VFC5_9FUNG</name>
<reference evidence="1" key="1">
    <citation type="journal article" date="2020" name="Fungal Divers.">
        <title>Resolving the Mortierellaceae phylogeny through synthesis of multi-gene phylogenetics and phylogenomics.</title>
        <authorList>
            <person name="Vandepol N."/>
            <person name="Liber J."/>
            <person name="Desiro A."/>
            <person name="Na H."/>
            <person name="Kennedy M."/>
            <person name="Barry K."/>
            <person name="Grigoriev I.V."/>
            <person name="Miller A.N."/>
            <person name="O'Donnell K."/>
            <person name="Stajich J.E."/>
            <person name="Bonito G."/>
        </authorList>
    </citation>
    <scope>NUCLEOTIDE SEQUENCE</scope>
    <source>
        <strain evidence="1">NRRL 6426</strain>
    </source>
</reference>
<evidence type="ECO:0000313" key="1">
    <source>
        <dbReference type="EMBL" id="KAF9156448.1"/>
    </source>
</evidence>
<gene>
    <name evidence="1" type="ORF">BG015_005172</name>
</gene>
<evidence type="ECO:0000313" key="2">
    <source>
        <dbReference type="Proteomes" id="UP000748756"/>
    </source>
</evidence>
<dbReference type="InterPro" id="IPR036047">
    <property type="entry name" value="F-box-like_dom_sf"/>
</dbReference>
<dbReference type="InterPro" id="IPR032675">
    <property type="entry name" value="LRR_dom_sf"/>
</dbReference>
<evidence type="ECO:0008006" key="3">
    <source>
        <dbReference type="Google" id="ProtNLM"/>
    </source>
</evidence>
<dbReference type="AlphaFoldDB" id="A0A9P5VFC5"/>
<sequence>MQQRQRDAMDLPEIRASIGPHLTLASLHSCVLVSKDWRATFTPFLWKTFYFGPHKGDISLNPPSSATIQRYAHHIQTLVVRSLTAVTFQLSIFRDTPLTQLRELYMCEAVGEAKCTTGLGWLFLQNPGLKVVDYDGGHSKPGGGRSDNYYDDDDILSGQEQQEQEREEGDFEVLLSRCPELTDLTTRFVEYDRKHRELLWQLCESRLKRMSFYVNKFSYDVNLRDTIRMPHLQELSIHNIGSRDSGGSALPGLETILGCPNLRVLRWFAASADPTVATFQQILASCPRLEAIELQRMVLADGVIASVLETMQGPATEVIVPKRKEPFTSGGIWSNSLGFKTKAFSALERRHFATLVVLDMGTQSKEVTSPMILRVLSSCTNLKEITACQLLAKEIRDGPGVWACRGLEVFRVKIRGFRDPLIDLIRAAVFRRFATLPRLRILHIGGQDRKEESVVLRLDCGMGQLVGLERLEI</sequence>
<protein>
    <recommendedName>
        <fullName evidence="3">F-box domain-containing protein</fullName>
    </recommendedName>
</protein>
<dbReference type="Proteomes" id="UP000748756">
    <property type="component" value="Unassembled WGS sequence"/>
</dbReference>
<dbReference type="Gene3D" id="3.80.10.10">
    <property type="entry name" value="Ribonuclease Inhibitor"/>
    <property type="match status" value="1"/>
</dbReference>
<dbReference type="OrthoDB" id="2437284at2759"/>
<keyword evidence="2" id="KW-1185">Reference proteome</keyword>
<dbReference type="EMBL" id="JAAAUQ010000024">
    <property type="protein sequence ID" value="KAF9156448.1"/>
    <property type="molecule type" value="Genomic_DNA"/>
</dbReference>
<dbReference type="SUPFAM" id="SSF81383">
    <property type="entry name" value="F-box domain"/>
    <property type="match status" value="1"/>
</dbReference>
<accession>A0A9P5VFC5</accession>
<comment type="caution">
    <text evidence="1">The sequence shown here is derived from an EMBL/GenBank/DDBJ whole genome shotgun (WGS) entry which is preliminary data.</text>
</comment>
<organism evidence="1 2">
    <name type="scientific">Linnemannia schmuckeri</name>
    <dbReference type="NCBI Taxonomy" id="64567"/>
    <lineage>
        <taxon>Eukaryota</taxon>
        <taxon>Fungi</taxon>
        <taxon>Fungi incertae sedis</taxon>
        <taxon>Mucoromycota</taxon>
        <taxon>Mortierellomycotina</taxon>
        <taxon>Mortierellomycetes</taxon>
        <taxon>Mortierellales</taxon>
        <taxon>Mortierellaceae</taxon>
        <taxon>Linnemannia</taxon>
    </lineage>
</organism>